<dbReference type="GO" id="GO:0071949">
    <property type="term" value="F:FAD binding"/>
    <property type="evidence" value="ECO:0007669"/>
    <property type="project" value="InterPro"/>
</dbReference>
<keyword evidence="5" id="KW-0560">Oxidoreductase</keyword>
<dbReference type="InterPro" id="IPR010971">
    <property type="entry name" value="UbiH/COQ6"/>
</dbReference>
<comment type="similarity">
    <text evidence="2">Belongs to the UbiH/COQ6 family.</text>
</comment>
<feature type="domain" description="FAD-binding" evidence="7">
    <location>
        <begin position="372"/>
        <end position="410"/>
    </location>
</feature>
<proteinExistence type="inferred from homology"/>
<dbReference type="GO" id="GO:0004497">
    <property type="term" value="F:monooxygenase activity"/>
    <property type="evidence" value="ECO:0007669"/>
    <property type="project" value="UniProtKB-KW"/>
</dbReference>
<dbReference type="PRINTS" id="PR00420">
    <property type="entry name" value="RNGMNOXGNASE"/>
</dbReference>
<dbReference type="InterPro" id="IPR051205">
    <property type="entry name" value="UbiH/COQ6_monooxygenase"/>
</dbReference>
<keyword evidence="9" id="KW-1185">Reference proteome</keyword>
<comment type="cofactor">
    <cofactor evidence="1">
        <name>FAD</name>
        <dbReference type="ChEBI" id="CHEBI:57692"/>
    </cofactor>
</comment>
<dbReference type="GO" id="GO:0006744">
    <property type="term" value="P:ubiquinone biosynthetic process"/>
    <property type="evidence" value="ECO:0007669"/>
    <property type="project" value="InterPro"/>
</dbReference>
<gene>
    <name evidence="8" type="primary">Contig5255.g5632</name>
    <name evidence="8" type="ORF">STYLEM_6678</name>
</gene>
<dbReference type="GO" id="GO:0005739">
    <property type="term" value="C:mitochondrion"/>
    <property type="evidence" value="ECO:0007669"/>
    <property type="project" value="TreeGrafter"/>
</dbReference>
<evidence type="ECO:0000313" key="9">
    <source>
        <dbReference type="Proteomes" id="UP000039865"/>
    </source>
</evidence>
<keyword evidence="3" id="KW-0285">Flavoprotein</keyword>
<dbReference type="EMBL" id="CCKQ01006403">
    <property type="protein sequence ID" value="CDW77713.1"/>
    <property type="molecule type" value="Genomic_DNA"/>
</dbReference>
<evidence type="ECO:0000256" key="3">
    <source>
        <dbReference type="ARBA" id="ARBA00022630"/>
    </source>
</evidence>
<dbReference type="OrthoDB" id="683240at2759"/>
<organism evidence="8 9">
    <name type="scientific">Stylonychia lemnae</name>
    <name type="common">Ciliate</name>
    <dbReference type="NCBI Taxonomy" id="5949"/>
    <lineage>
        <taxon>Eukaryota</taxon>
        <taxon>Sar</taxon>
        <taxon>Alveolata</taxon>
        <taxon>Ciliophora</taxon>
        <taxon>Intramacronucleata</taxon>
        <taxon>Spirotrichea</taxon>
        <taxon>Stichotrichia</taxon>
        <taxon>Sporadotrichida</taxon>
        <taxon>Oxytrichidae</taxon>
        <taxon>Stylonychinae</taxon>
        <taxon>Stylonychia</taxon>
    </lineage>
</organism>
<dbReference type="InParanoid" id="A0A078AA69"/>
<protein>
    <submittedName>
        <fullName evidence="8">Ubiquinone biosynthesis monooxygenase coq6-like</fullName>
    </submittedName>
</protein>
<evidence type="ECO:0000256" key="4">
    <source>
        <dbReference type="ARBA" id="ARBA00022827"/>
    </source>
</evidence>
<dbReference type="PANTHER" id="PTHR43876">
    <property type="entry name" value="UBIQUINONE BIOSYNTHESIS MONOOXYGENASE COQ6, MITOCHONDRIAL"/>
    <property type="match status" value="1"/>
</dbReference>
<dbReference type="SUPFAM" id="SSF51905">
    <property type="entry name" value="FAD/NAD(P)-binding domain"/>
    <property type="match status" value="1"/>
</dbReference>
<dbReference type="NCBIfam" id="TIGR01988">
    <property type="entry name" value="Ubi-OHases"/>
    <property type="match status" value="1"/>
</dbReference>
<dbReference type="PANTHER" id="PTHR43876:SF7">
    <property type="entry name" value="UBIQUINONE BIOSYNTHESIS MONOOXYGENASE COQ6, MITOCHONDRIAL"/>
    <property type="match status" value="1"/>
</dbReference>
<evidence type="ECO:0000313" key="8">
    <source>
        <dbReference type="EMBL" id="CDW77713.1"/>
    </source>
</evidence>
<accession>A0A078AA69</accession>
<reference evidence="8 9" key="1">
    <citation type="submission" date="2014-06" db="EMBL/GenBank/DDBJ databases">
        <authorList>
            <person name="Swart Estienne"/>
        </authorList>
    </citation>
    <scope>NUCLEOTIDE SEQUENCE [LARGE SCALE GENOMIC DNA]</scope>
    <source>
        <strain evidence="8 9">130c</strain>
    </source>
</reference>
<keyword evidence="4" id="KW-0274">FAD</keyword>
<dbReference type="Proteomes" id="UP000039865">
    <property type="component" value="Unassembled WGS sequence"/>
</dbReference>
<keyword evidence="8" id="KW-0830">Ubiquinone</keyword>
<dbReference type="OMA" id="VKQMQVW"/>
<dbReference type="AlphaFoldDB" id="A0A078AA69"/>
<dbReference type="InterPro" id="IPR036188">
    <property type="entry name" value="FAD/NAD-bd_sf"/>
</dbReference>
<dbReference type="InterPro" id="IPR002938">
    <property type="entry name" value="FAD-bd"/>
</dbReference>
<evidence type="ECO:0000259" key="7">
    <source>
        <dbReference type="Pfam" id="PF01494"/>
    </source>
</evidence>
<evidence type="ECO:0000256" key="6">
    <source>
        <dbReference type="ARBA" id="ARBA00023033"/>
    </source>
</evidence>
<name>A0A078AA69_STYLE</name>
<dbReference type="Gene3D" id="3.50.50.60">
    <property type="entry name" value="FAD/NAD(P)-binding domain"/>
    <property type="match status" value="2"/>
</dbReference>
<dbReference type="GO" id="GO:0016705">
    <property type="term" value="F:oxidoreductase activity, acting on paired donors, with incorporation or reduction of molecular oxygen"/>
    <property type="evidence" value="ECO:0007669"/>
    <property type="project" value="InterPro"/>
</dbReference>
<evidence type="ECO:0000256" key="1">
    <source>
        <dbReference type="ARBA" id="ARBA00001974"/>
    </source>
</evidence>
<evidence type="ECO:0000256" key="5">
    <source>
        <dbReference type="ARBA" id="ARBA00023002"/>
    </source>
</evidence>
<evidence type="ECO:0000256" key="2">
    <source>
        <dbReference type="ARBA" id="ARBA00005349"/>
    </source>
</evidence>
<keyword evidence="6 8" id="KW-0503">Monooxygenase</keyword>
<feature type="domain" description="FAD-binding" evidence="7">
    <location>
        <begin position="87"/>
        <end position="328"/>
    </location>
</feature>
<dbReference type="Pfam" id="PF01494">
    <property type="entry name" value="FAD_binding_3"/>
    <property type="match status" value="2"/>
</dbReference>
<sequence>MFFSQAKSQTIPNLQSQQTQKEIQDTDVLIVGGGIAGASLACALSSSQYFDTKDHSSQKLKKIVLLDHTKLPSMSAYREDSQNLSKDKRIPEPRVITLSPNSLRFLRSIGVLQKCNQKFITEFHDMLVYEEMGNAYMRFGSQNRQQSSMIQFQEYLMKNLLFNEEQRQVFEESQSHMGASVENNHLLAGLVERTQELNKCQILQRKVVKIEVPKSQSEKPIVELDDGTLIRAKLVIGSDGEKSKVREEFGIRASGYSYGQNGLVCTVRTIRPNTIAYQRFLRTGPLALLPLWDNHSSIVWSCPPELSKDLIDVSEDKFVELLNQALQKSSDHSLMGQIPDRVLKRNTFELPPIIDKLETKRFAFPLSLLQSENLAAQRVALIGDAAHRVHPLAGQGMNIGLTGVAYLANQVVQAKKCGLDIGDYGNVLSDYERKENINAKMMISSIEFVKASYSGRIYGSERIADSTLGVLRNVFIDLIQTSNIAKYNFMNYASGNLNHPITYEWQKN</sequence>